<sequence>MTAESRHTALVHWAKIALPLSALVLLSTLFLFSGKADPTTAAIYSKVDVTTLAREQRLTAPEFSGMTEDGAALTVRAATAAPDAAGHGASASQIIARLEEGSGVVTDLRAKSGRIDPAAGQIRLRDGVAVQTTSGYRIATEQLDMATDRTAITAPGAVSAEAPFGSLQAGRMQIDRKDAQTGSDLVFQGGVKLIYHPQK</sequence>
<organism evidence="1 2">
    <name type="scientific">Rhodobacter capsulatus</name>
    <name type="common">Rhodopseudomonas capsulata</name>
    <dbReference type="NCBI Taxonomy" id="1061"/>
    <lineage>
        <taxon>Bacteria</taxon>
        <taxon>Pseudomonadati</taxon>
        <taxon>Pseudomonadota</taxon>
        <taxon>Alphaproteobacteria</taxon>
        <taxon>Rhodobacterales</taxon>
        <taxon>Rhodobacter group</taxon>
        <taxon>Rhodobacter</taxon>
    </lineage>
</organism>
<dbReference type="RefSeq" id="WP_055210465.1">
    <property type="nucleotide sequence ID" value="NZ_CP061202.1"/>
</dbReference>
<accession>A0A0Q0ULR1</accession>
<proteinExistence type="predicted"/>
<gene>
    <name evidence="1" type="ORF">SAMN04244550_00835</name>
</gene>
<dbReference type="Proteomes" id="UP000183812">
    <property type="component" value="Unassembled WGS sequence"/>
</dbReference>
<dbReference type="Gene3D" id="2.60.450.10">
    <property type="entry name" value="Lipopolysaccharide (LPS) transport protein A like domain"/>
    <property type="match status" value="1"/>
</dbReference>
<dbReference type="EMBL" id="FNAY01000002">
    <property type="protein sequence ID" value="SDE65354.1"/>
    <property type="molecule type" value="Genomic_DNA"/>
</dbReference>
<evidence type="ECO:0000313" key="1">
    <source>
        <dbReference type="EMBL" id="SDE65354.1"/>
    </source>
</evidence>
<name>A0A0Q0ULR1_RHOCA</name>
<evidence type="ECO:0000313" key="2">
    <source>
        <dbReference type="Proteomes" id="UP000183812"/>
    </source>
</evidence>
<dbReference type="OrthoDB" id="7871110at2"/>
<protein>
    <submittedName>
        <fullName evidence="1">Lipopolysaccharide export system protein LptC</fullName>
    </submittedName>
</protein>
<dbReference type="AlphaFoldDB" id="A0A0Q0ULR1"/>
<reference evidence="1 2" key="1">
    <citation type="submission" date="2016-10" db="EMBL/GenBank/DDBJ databases">
        <authorList>
            <person name="de Groot N.N."/>
        </authorList>
    </citation>
    <scope>NUCLEOTIDE SEQUENCE [LARGE SCALE GENOMIC DNA]</scope>
    <source>
        <strain evidence="2">DSM 938 / 37b4</strain>
    </source>
</reference>